<keyword evidence="4" id="KW-0808">Transferase</keyword>
<evidence type="ECO:0000256" key="3">
    <source>
        <dbReference type="ARBA" id="ARBA00022553"/>
    </source>
</evidence>
<name>A0A419S9F6_9SPHI</name>
<evidence type="ECO:0000313" key="14">
    <source>
        <dbReference type="Proteomes" id="UP000283433"/>
    </source>
</evidence>
<sequence>MLKKILLTVCFFVFSSSYAQTGQSKIDSLKRLLNQSDNDSLKIHYKLLIGDEFRNINLDSAIFYRNDTKKLIKHDGLLKKRWELFDTFLIAEQGDYNLAIRKTEALIPYYKNRNDYETLATIHNSLGIEYVSLGEFNLAADNLQRALEYGKKTNDKHSIARSNFNLGIVYFEIKEYKKSNACYQKAIRICEDIDYQTYLVYSLNNLSNNLVHQKKYKEAIPYAKKVVTEFKKNGKERLLSYPYVNLGTAYKGLKNYPLSEEYYLKAIRIKADNKDEKDLIITQGYLADLYMQQNRIAKAEKTALTAYKNAQKLKLLPEIASTSEILAKIYRIQGKYQKSADFFSINKSTQDSLFVIEKAKETFRLQTKYETAEKEKQILAQRAKIADHQLALKNRDFWIFGLTALAIIIGLMGFLLYKQQVLKNIKQQKDNELKLALEKIGTQNRLQEQRLSISRDLHDNIGAQLSFIVSAIDTIKYYVADKNEQLTGRLSNVGTFAKETIQELRDTIWAMNKSGITVKDLQSRIANFIEKAKHSYPNIRISLVTDKNIPDDTAFTGLQGLNIFRIVQEATNNALKYAQAEQIEIRISKEDDNIHFQITDNGKGFVEKDVEAGNGLLNMRKRASELGDELALSSTAGRGTSVSFGVK</sequence>
<evidence type="ECO:0000256" key="6">
    <source>
        <dbReference type="ARBA" id="ARBA00022777"/>
    </source>
</evidence>
<dbReference type="InterPro" id="IPR011990">
    <property type="entry name" value="TPR-like_helical_dom_sf"/>
</dbReference>
<keyword evidence="14" id="KW-1185">Reference proteome</keyword>
<dbReference type="GO" id="GO:0005524">
    <property type="term" value="F:ATP binding"/>
    <property type="evidence" value="ECO:0007669"/>
    <property type="project" value="UniProtKB-KW"/>
</dbReference>
<evidence type="ECO:0000256" key="11">
    <source>
        <dbReference type="SAM" id="SignalP"/>
    </source>
</evidence>
<dbReference type="InterPro" id="IPR019734">
    <property type="entry name" value="TPR_rpt"/>
</dbReference>
<keyword evidence="6" id="KW-0418">Kinase</keyword>
<dbReference type="AlphaFoldDB" id="A0A419S9F6"/>
<feature type="domain" description="Histidine kinase" evidence="12">
    <location>
        <begin position="563"/>
        <end position="647"/>
    </location>
</feature>
<keyword evidence="5" id="KW-0547">Nucleotide-binding</keyword>
<feature type="repeat" description="TPR" evidence="9">
    <location>
        <begin position="120"/>
        <end position="153"/>
    </location>
</feature>
<keyword evidence="3" id="KW-0597">Phosphoprotein</keyword>
<dbReference type="OrthoDB" id="9778366at2"/>
<keyword evidence="10" id="KW-0812">Transmembrane</keyword>
<keyword evidence="10" id="KW-0472">Membrane</keyword>
<comment type="catalytic activity">
    <reaction evidence="1">
        <text>ATP + protein L-histidine = ADP + protein N-phospho-L-histidine.</text>
        <dbReference type="EC" id="2.7.13.3"/>
    </reaction>
</comment>
<dbReference type="PROSITE" id="PS50109">
    <property type="entry name" value="HIS_KIN"/>
    <property type="match status" value="1"/>
</dbReference>
<proteinExistence type="predicted"/>
<feature type="repeat" description="TPR" evidence="9">
    <location>
        <begin position="240"/>
        <end position="273"/>
    </location>
</feature>
<dbReference type="InterPro" id="IPR005467">
    <property type="entry name" value="His_kinase_dom"/>
</dbReference>
<feature type="repeat" description="TPR" evidence="9">
    <location>
        <begin position="160"/>
        <end position="193"/>
    </location>
</feature>
<dbReference type="Proteomes" id="UP000283433">
    <property type="component" value="Unassembled WGS sequence"/>
</dbReference>
<evidence type="ECO:0000256" key="1">
    <source>
        <dbReference type="ARBA" id="ARBA00000085"/>
    </source>
</evidence>
<dbReference type="SUPFAM" id="SSF48452">
    <property type="entry name" value="TPR-like"/>
    <property type="match status" value="2"/>
</dbReference>
<keyword evidence="11" id="KW-0732">Signal</keyword>
<dbReference type="PANTHER" id="PTHR24421:SF10">
    <property type="entry name" value="NITRATE_NITRITE SENSOR PROTEIN NARQ"/>
    <property type="match status" value="1"/>
</dbReference>
<dbReference type="Gene3D" id="3.30.565.10">
    <property type="entry name" value="Histidine kinase-like ATPase, C-terminal domain"/>
    <property type="match status" value="1"/>
</dbReference>
<comment type="caution">
    <text evidence="13">The sequence shown here is derived from an EMBL/GenBank/DDBJ whole genome shotgun (WGS) entry which is preliminary data.</text>
</comment>
<dbReference type="InterPro" id="IPR050482">
    <property type="entry name" value="Sensor_HK_TwoCompSys"/>
</dbReference>
<evidence type="ECO:0000256" key="5">
    <source>
        <dbReference type="ARBA" id="ARBA00022741"/>
    </source>
</evidence>
<dbReference type="Pfam" id="PF13181">
    <property type="entry name" value="TPR_8"/>
    <property type="match status" value="1"/>
</dbReference>
<feature type="chain" id="PRO_5018972735" description="histidine kinase" evidence="11">
    <location>
        <begin position="20"/>
        <end position="647"/>
    </location>
</feature>
<dbReference type="Gene3D" id="1.20.5.1930">
    <property type="match status" value="1"/>
</dbReference>
<dbReference type="Pfam" id="PF13424">
    <property type="entry name" value="TPR_12"/>
    <property type="match status" value="1"/>
</dbReference>
<dbReference type="Gene3D" id="1.25.40.10">
    <property type="entry name" value="Tetratricopeptide repeat domain"/>
    <property type="match status" value="2"/>
</dbReference>
<feature type="signal peptide" evidence="11">
    <location>
        <begin position="1"/>
        <end position="19"/>
    </location>
</feature>
<dbReference type="Pfam" id="PF02518">
    <property type="entry name" value="HATPase_c"/>
    <property type="match status" value="1"/>
</dbReference>
<dbReference type="GO" id="GO:0016020">
    <property type="term" value="C:membrane"/>
    <property type="evidence" value="ECO:0007669"/>
    <property type="project" value="InterPro"/>
</dbReference>
<feature type="transmembrane region" description="Helical" evidence="10">
    <location>
        <begin position="397"/>
        <end position="417"/>
    </location>
</feature>
<accession>A0A419S9F6</accession>
<evidence type="ECO:0000256" key="4">
    <source>
        <dbReference type="ARBA" id="ARBA00022679"/>
    </source>
</evidence>
<evidence type="ECO:0000313" key="13">
    <source>
        <dbReference type="EMBL" id="RKD18654.1"/>
    </source>
</evidence>
<dbReference type="SUPFAM" id="SSF55874">
    <property type="entry name" value="ATPase domain of HSP90 chaperone/DNA topoisomerase II/histidine kinase"/>
    <property type="match status" value="1"/>
</dbReference>
<protein>
    <recommendedName>
        <fullName evidence="2">histidine kinase</fullName>
        <ecNumber evidence="2">2.7.13.3</ecNumber>
    </recommendedName>
</protein>
<dbReference type="SMART" id="SM00028">
    <property type="entry name" value="TPR"/>
    <property type="match status" value="5"/>
</dbReference>
<organism evidence="13 14">
    <name type="scientific">Pelobium manganitolerans</name>
    <dbReference type="NCBI Taxonomy" id="1842495"/>
    <lineage>
        <taxon>Bacteria</taxon>
        <taxon>Pseudomonadati</taxon>
        <taxon>Bacteroidota</taxon>
        <taxon>Sphingobacteriia</taxon>
        <taxon>Sphingobacteriales</taxon>
        <taxon>Sphingobacteriaceae</taxon>
        <taxon>Pelobium</taxon>
    </lineage>
</organism>
<dbReference type="PROSITE" id="PS50005">
    <property type="entry name" value="TPR"/>
    <property type="match status" value="3"/>
</dbReference>
<dbReference type="PANTHER" id="PTHR24421">
    <property type="entry name" value="NITRATE/NITRITE SENSOR PROTEIN NARX-RELATED"/>
    <property type="match status" value="1"/>
</dbReference>
<dbReference type="Pfam" id="PF07730">
    <property type="entry name" value="HisKA_3"/>
    <property type="match status" value="1"/>
</dbReference>
<dbReference type="GO" id="GO:0000155">
    <property type="term" value="F:phosphorelay sensor kinase activity"/>
    <property type="evidence" value="ECO:0007669"/>
    <property type="project" value="InterPro"/>
</dbReference>
<dbReference type="EC" id="2.7.13.3" evidence="2"/>
<evidence type="ECO:0000256" key="9">
    <source>
        <dbReference type="PROSITE-ProRule" id="PRU00339"/>
    </source>
</evidence>
<keyword evidence="10" id="KW-1133">Transmembrane helix</keyword>
<dbReference type="InterPro" id="IPR003594">
    <property type="entry name" value="HATPase_dom"/>
</dbReference>
<reference evidence="13 14" key="1">
    <citation type="submission" date="2016-07" db="EMBL/GenBank/DDBJ databases">
        <title>Genome of Pelobium manganitolerans.</title>
        <authorList>
            <person name="Wu S."/>
            <person name="Wang G."/>
        </authorList>
    </citation>
    <scope>NUCLEOTIDE SEQUENCE [LARGE SCALE GENOMIC DNA]</scope>
    <source>
        <strain evidence="13 14">YS-25</strain>
    </source>
</reference>
<dbReference type="InterPro" id="IPR011712">
    <property type="entry name" value="Sig_transdc_His_kin_sub3_dim/P"/>
</dbReference>
<evidence type="ECO:0000259" key="12">
    <source>
        <dbReference type="PROSITE" id="PS50109"/>
    </source>
</evidence>
<keyword evidence="8" id="KW-0902">Two-component regulatory system</keyword>
<evidence type="ECO:0000256" key="10">
    <source>
        <dbReference type="SAM" id="Phobius"/>
    </source>
</evidence>
<evidence type="ECO:0000256" key="8">
    <source>
        <dbReference type="ARBA" id="ARBA00023012"/>
    </source>
</evidence>
<evidence type="ECO:0000256" key="2">
    <source>
        <dbReference type="ARBA" id="ARBA00012438"/>
    </source>
</evidence>
<dbReference type="CDD" id="cd16917">
    <property type="entry name" value="HATPase_UhpB-NarQ-NarX-like"/>
    <property type="match status" value="1"/>
</dbReference>
<dbReference type="EMBL" id="MBTA01000004">
    <property type="protein sequence ID" value="RKD18654.1"/>
    <property type="molecule type" value="Genomic_DNA"/>
</dbReference>
<keyword evidence="7" id="KW-0067">ATP-binding</keyword>
<dbReference type="InterPro" id="IPR036890">
    <property type="entry name" value="HATPase_C_sf"/>
</dbReference>
<dbReference type="Pfam" id="PF13432">
    <property type="entry name" value="TPR_16"/>
    <property type="match status" value="1"/>
</dbReference>
<dbReference type="RefSeq" id="WP_120180832.1">
    <property type="nucleotide sequence ID" value="NZ_MBTA01000004.1"/>
</dbReference>
<keyword evidence="9" id="KW-0802">TPR repeat</keyword>
<dbReference type="GO" id="GO:0046983">
    <property type="term" value="F:protein dimerization activity"/>
    <property type="evidence" value="ECO:0007669"/>
    <property type="project" value="InterPro"/>
</dbReference>
<gene>
    <name evidence="13" type="ORF">BCY91_15065</name>
</gene>
<dbReference type="Pfam" id="PF13374">
    <property type="entry name" value="TPR_10"/>
    <property type="match status" value="1"/>
</dbReference>
<evidence type="ECO:0000256" key="7">
    <source>
        <dbReference type="ARBA" id="ARBA00022840"/>
    </source>
</evidence>